<gene>
    <name evidence="1" type="ORF">AC477_04130</name>
</gene>
<dbReference type="AlphaFoldDB" id="A0A0M0BSG6"/>
<evidence type="ECO:0000313" key="2">
    <source>
        <dbReference type="Proteomes" id="UP000037237"/>
    </source>
</evidence>
<protein>
    <submittedName>
        <fullName evidence="1">Uncharacterized protein</fullName>
    </submittedName>
</protein>
<reference evidence="1 2" key="1">
    <citation type="submission" date="2015-06" db="EMBL/GenBank/DDBJ databases">
        <title>New insights into the roles of widespread benthic archaea in carbon and nitrogen cycling.</title>
        <authorList>
            <person name="Lazar C.S."/>
            <person name="Baker B.J."/>
            <person name="Seitz K.W."/>
            <person name="Hyde A.S."/>
            <person name="Dick G.J."/>
            <person name="Hinrichs K.-U."/>
            <person name="Teske A.P."/>
        </authorList>
    </citation>
    <scope>NUCLEOTIDE SEQUENCE [LARGE SCALE GENOMIC DNA]</scope>
    <source>
        <strain evidence="1">SG8-32-1</strain>
    </source>
</reference>
<evidence type="ECO:0000313" key="1">
    <source>
        <dbReference type="EMBL" id="KON31523.1"/>
    </source>
</evidence>
<proteinExistence type="predicted"/>
<dbReference type="Proteomes" id="UP000037237">
    <property type="component" value="Unassembled WGS sequence"/>
</dbReference>
<accession>A0A0M0BSG6</accession>
<sequence length="109" mass="12757">MVVLNKKSFTLPRVEREHFVRLMRLGVEYDRDKGTFSIASFDNIEAILDSISNILNDEILFLQNCLICDNDFPCSECNYPEFCETKNLPFQCVCPQCLKNRKIPQQKLF</sequence>
<organism evidence="1 2">
    <name type="scientific">miscellaneous Crenarchaeota group-1 archaeon SG8-32-1</name>
    <dbReference type="NCBI Taxonomy" id="1685124"/>
    <lineage>
        <taxon>Archaea</taxon>
        <taxon>Candidatus Bathyarchaeota</taxon>
        <taxon>MCG-1</taxon>
    </lineage>
</organism>
<comment type="caution">
    <text evidence="1">The sequence shown here is derived from an EMBL/GenBank/DDBJ whole genome shotgun (WGS) entry which is preliminary data.</text>
</comment>
<dbReference type="EMBL" id="LFWU01000098">
    <property type="protein sequence ID" value="KON31523.1"/>
    <property type="molecule type" value="Genomic_DNA"/>
</dbReference>
<name>A0A0M0BSG6_9ARCH</name>